<gene>
    <name evidence="1" type="ORF">PsorP6_006057</name>
</gene>
<dbReference type="EMBL" id="CM047583">
    <property type="protein sequence ID" value="KAI9913977.1"/>
    <property type="molecule type" value="Genomic_DNA"/>
</dbReference>
<dbReference type="Proteomes" id="UP001163321">
    <property type="component" value="Chromosome 4"/>
</dbReference>
<evidence type="ECO:0000313" key="2">
    <source>
        <dbReference type="Proteomes" id="UP001163321"/>
    </source>
</evidence>
<evidence type="ECO:0000313" key="1">
    <source>
        <dbReference type="EMBL" id="KAI9913977.1"/>
    </source>
</evidence>
<keyword evidence="2" id="KW-1185">Reference proteome</keyword>
<name>A0ACC0W6A4_9STRA</name>
<proteinExistence type="predicted"/>
<comment type="caution">
    <text evidence="1">The sequence shown here is derived from an EMBL/GenBank/DDBJ whole genome shotgun (WGS) entry which is preliminary data.</text>
</comment>
<protein>
    <submittedName>
        <fullName evidence="1">Uncharacterized protein</fullName>
    </submittedName>
</protein>
<accession>A0ACC0W6A4</accession>
<reference evidence="1 2" key="1">
    <citation type="journal article" date="2022" name="bioRxiv">
        <title>The genome of the oomycete Peronosclerospora sorghi, a cosmopolitan pathogen of maize and sorghum, is inflated with dispersed pseudogenes.</title>
        <authorList>
            <person name="Fletcher K."/>
            <person name="Martin F."/>
            <person name="Isakeit T."/>
            <person name="Cavanaugh K."/>
            <person name="Magill C."/>
            <person name="Michelmore R."/>
        </authorList>
    </citation>
    <scope>NUCLEOTIDE SEQUENCE [LARGE SCALE GENOMIC DNA]</scope>
    <source>
        <strain evidence="1">P6</strain>
    </source>
</reference>
<organism evidence="1 2">
    <name type="scientific">Peronosclerospora sorghi</name>
    <dbReference type="NCBI Taxonomy" id="230839"/>
    <lineage>
        <taxon>Eukaryota</taxon>
        <taxon>Sar</taxon>
        <taxon>Stramenopiles</taxon>
        <taxon>Oomycota</taxon>
        <taxon>Peronosporomycetes</taxon>
        <taxon>Peronosporales</taxon>
        <taxon>Peronosporaceae</taxon>
        <taxon>Peronosclerospora</taxon>
    </lineage>
</organism>
<sequence length="145" mass="16317">MIGSSGSDPLFALKNAGKLEKTLRTLERDKSLGTKMYNEVCISEADAFVESKMFLLLQVPPYLPEVTNDDLKGGNLEVNTVNLPKRTVRHRPPPPSGPWEELESAQHDLQMWAMDEGFSLSIRRTSTTKSKIKPKIPVNQEFKCE</sequence>